<dbReference type="EMBL" id="AVOT02013402">
    <property type="protein sequence ID" value="MBW0496009.1"/>
    <property type="molecule type" value="Genomic_DNA"/>
</dbReference>
<reference evidence="1" key="1">
    <citation type="submission" date="2021-03" db="EMBL/GenBank/DDBJ databases">
        <title>Draft genome sequence of rust myrtle Austropuccinia psidii MF-1, a brazilian biotype.</title>
        <authorList>
            <person name="Quecine M.C."/>
            <person name="Pachon D.M.R."/>
            <person name="Bonatelli M.L."/>
            <person name="Correr F.H."/>
            <person name="Franceschini L.M."/>
            <person name="Leite T.F."/>
            <person name="Margarido G.R.A."/>
            <person name="Almeida C.A."/>
            <person name="Ferrarezi J.A."/>
            <person name="Labate C.A."/>
        </authorList>
    </citation>
    <scope>NUCLEOTIDE SEQUENCE</scope>
    <source>
        <strain evidence="1">MF-1</strain>
    </source>
</reference>
<evidence type="ECO:0000313" key="2">
    <source>
        <dbReference type="Proteomes" id="UP000765509"/>
    </source>
</evidence>
<proteinExistence type="predicted"/>
<dbReference type="AlphaFoldDB" id="A0A9Q3D372"/>
<dbReference type="Proteomes" id="UP000765509">
    <property type="component" value="Unassembled WGS sequence"/>
</dbReference>
<keyword evidence="2" id="KW-1185">Reference proteome</keyword>
<protein>
    <submittedName>
        <fullName evidence="1">Uncharacterized protein</fullName>
    </submittedName>
</protein>
<evidence type="ECO:0000313" key="1">
    <source>
        <dbReference type="EMBL" id="MBW0496009.1"/>
    </source>
</evidence>
<comment type="caution">
    <text evidence="1">The sequence shown here is derived from an EMBL/GenBank/DDBJ whole genome shotgun (WGS) entry which is preliminary data.</text>
</comment>
<accession>A0A9Q3D372</accession>
<name>A0A9Q3D372_9BASI</name>
<sequence>MSNLPSQGSPKSFEDARLSQLTLEQIYAQLSILMSSRQERLKPTEPPLTPQVEKEKEILTAISSKIVQTTLNDHPTFFFDVLQVRRDRFEFLLFGLLTLNRRILKLFCNVNGVLSDVKMVAEEKLLITFLENWFRQRFSATTLPTSPVIDESDSKLDNHLQLLFFRYLFFQQGNTQIGTSQRARRKLGNKVILKKLDALGCELAVGLLQRHYKTLKQDKFKEIFETDSRQTFLAFLTKISLQQFKGTYSRWKAICNTHGEAISLFPWETGLKGKLSRNFANVLFQTRQSNSKSFIDDVNV</sequence>
<organism evidence="1 2">
    <name type="scientific">Austropuccinia psidii MF-1</name>
    <dbReference type="NCBI Taxonomy" id="1389203"/>
    <lineage>
        <taxon>Eukaryota</taxon>
        <taxon>Fungi</taxon>
        <taxon>Dikarya</taxon>
        <taxon>Basidiomycota</taxon>
        <taxon>Pucciniomycotina</taxon>
        <taxon>Pucciniomycetes</taxon>
        <taxon>Pucciniales</taxon>
        <taxon>Sphaerophragmiaceae</taxon>
        <taxon>Austropuccinia</taxon>
    </lineage>
</organism>
<gene>
    <name evidence="1" type="ORF">O181_035724</name>
</gene>